<evidence type="ECO:0000313" key="2">
    <source>
        <dbReference type="EMBL" id="CEK64655.1"/>
    </source>
</evidence>
<keyword evidence="1" id="KW-0732">Signal</keyword>
<evidence type="ECO:0000256" key="1">
    <source>
        <dbReference type="SAM" id="SignalP"/>
    </source>
</evidence>
<gene>
    <name evidence="2" type="primary">ORF52453</name>
</gene>
<sequence>MSCQISGHMSSAFILLLYTLLNLGCGAAHSSLPSIHKGYHYGYNSQSCNNMTQSSYSEHGVGSTTSIIL</sequence>
<feature type="chain" id="PRO_5002111013" evidence="1">
    <location>
        <begin position="29"/>
        <end position="69"/>
    </location>
</feature>
<dbReference type="AlphaFoldDB" id="A0A0B6ZAA7"/>
<feature type="signal peptide" evidence="1">
    <location>
        <begin position="1"/>
        <end position="28"/>
    </location>
</feature>
<proteinExistence type="predicted"/>
<protein>
    <submittedName>
        <fullName evidence="2">Uncharacterized protein</fullName>
    </submittedName>
</protein>
<dbReference type="EMBL" id="HACG01017790">
    <property type="protein sequence ID" value="CEK64655.1"/>
    <property type="molecule type" value="Transcribed_RNA"/>
</dbReference>
<organism evidence="2">
    <name type="scientific">Arion vulgaris</name>
    <dbReference type="NCBI Taxonomy" id="1028688"/>
    <lineage>
        <taxon>Eukaryota</taxon>
        <taxon>Metazoa</taxon>
        <taxon>Spiralia</taxon>
        <taxon>Lophotrochozoa</taxon>
        <taxon>Mollusca</taxon>
        <taxon>Gastropoda</taxon>
        <taxon>Heterobranchia</taxon>
        <taxon>Euthyneura</taxon>
        <taxon>Panpulmonata</taxon>
        <taxon>Eupulmonata</taxon>
        <taxon>Stylommatophora</taxon>
        <taxon>Helicina</taxon>
        <taxon>Arionoidea</taxon>
        <taxon>Arionidae</taxon>
        <taxon>Arion</taxon>
    </lineage>
</organism>
<accession>A0A0B6ZAA7</accession>
<name>A0A0B6ZAA7_9EUPU</name>
<reference evidence="2" key="1">
    <citation type="submission" date="2014-12" db="EMBL/GenBank/DDBJ databases">
        <title>Insight into the proteome of Arion vulgaris.</title>
        <authorList>
            <person name="Aradska J."/>
            <person name="Bulat T."/>
            <person name="Smidak R."/>
            <person name="Sarate P."/>
            <person name="Gangsoo J."/>
            <person name="Sialana F."/>
            <person name="Bilban M."/>
            <person name="Lubec G."/>
        </authorList>
    </citation>
    <scope>NUCLEOTIDE SEQUENCE</scope>
    <source>
        <tissue evidence="2">Skin</tissue>
    </source>
</reference>